<keyword evidence="2" id="KW-1185">Reference proteome</keyword>
<reference evidence="1 2" key="1">
    <citation type="submission" date="2018-09" db="EMBL/GenBank/DDBJ databases">
        <authorList>
            <person name="Li J."/>
        </authorList>
    </citation>
    <scope>NUCLEOTIDE SEQUENCE [LARGE SCALE GENOMIC DNA]</scope>
    <source>
        <strain evidence="1 2">2129</strain>
    </source>
</reference>
<protein>
    <submittedName>
        <fullName evidence="1">Uncharacterized protein</fullName>
    </submittedName>
</protein>
<gene>
    <name evidence="1" type="ORF">D5R93_01655</name>
</gene>
<organism evidence="1 2">
    <name type="scientific">Actinomyces lilanjuaniae</name>
    <dbReference type="NCBI Taxonomy" id="2321394"/>
    <lineage>
        <taxon>Bacteria</taxon>
        <taxon>Bacillati</taxon>
        <taxon>Actinomycetota</taxon>
        <taxon>Actinomycetes</taxon>
        <taxon>Actinomycetales</taxon>
        <taxon>Actinomycetaceae</taxon>
        <taxon>Actinomyces</taxon>
    </lineage>
</organism>
<evidence type="ECO:0000313" key="2">
    <source>
        <dbReference type="Proteomes" id="UP000273001"/>
    </source>
</evidence>
<dbReference type="RefSeq" id="WP_120203400.1">
    <property type="nucleotide sequence ID" value="NZ_CP032514.1"/>
</dbReference>
<sequence length="77" mass="8294">MTGIPFFFPDNTVLINMAVLGRVDLLECFTEGGVVGARPVSTSSVAVRGFLSSVGRTGRFVVTVDSRFILTRPTMLI</sequence>
<evidence type="ECO:0000313" key="1">
    <source>
        <dbReference type="EMBL" id="AYD89079.1"/>
    </source>
</evidence>
<name>A0ABN5PMA1_9ACTO</name>
<dbReference type="EMBL" id="CP032514">
    <property type="protein sequence ID" value="AYD89079.1"/>
    <property type="molecule type" value="Genomic_DNA"/>
</dbReference>
<dbReference type="Proteomes" id="UP000273001">
    <property type="component" value="Chromosome"/>
</dbReference>
<accession>A0ABN5PMA1</accession>
<proteinExistence type="predicted"/>